<proteinExistence type="predicted"/>
<evidence type="ECO:0000256" key="2">
    <source>
        <dbReference type="ARBA" id="ARBA00022475"/>
    </source>
</evidence>
<dbReference type="Pfam" id="PF02706">
    <property type="entry name" value="Wzz"/>
    <property type="match status" value="1"/>
</dbReference>
<dbReference type="GO" id="GO:0005886">
    <property type="term" value="C:plasma membrane"/>
    <property type="evidence" value="ECO:0007669"/>
    <property type="project" value="UniProtKB-SubCell"/>
</dbReference>
<evidence type="ECO:0000256" key="6">
    <source>
        <dbReference type="SAM" id="Coils"/>
    </source>
</evidence>
<evidence type="ECO:0000313" key="9">
    <source>
        <dbReference type="EMBL" id="MXN67306.1"/>
    </source>
</evidence>
<evidence type="ECO:0000256" key="7">
    <source>
        <dbReference type="SAM" id="MobiDB-lite"/>
    </source>
</evidence>
<keyword evidence="5" id="KW-0472">Membrane</keyword>
<dbReference type="PANTHER" id="PTHR32309">
    <property type="entry name" value="TYROSINE-PROTEIN KINASE"/>
    <property type="match status" value="1"/>
</dbReference>
<evidence type="ECO:0000256" key="1">
    <source>
        <dbReference type="ARBA" id="ARBA00004651"/>
    </source>
</evidence>
<evidence type="ECO:0000256" key="5">
    <source>
        <dbReference type="ARBA" id="ARBA00023136"/>
    </source>
</evidence>
<evidence type="ECO:0000259" key="8">
    <source>
        <dbReference type="Pfam" id="PF02706"/>
    </source>
</evidence>
<keyword evidence="3" id="KW-0812">Transmembrane</keyword>
<accession>A0A7X3S9U6</accession>
<dbReference type="SUPFAM" id="SSF52540">
    <property type="entry name" value="P-loop containing nucleoside triphosphate hydrolases"/>
    <property type="match status" value="1"/>
</dbReference>
<dbReference type="InterPro" id="IPR027417">
    <property type="entry name" value="P-loop_NTPase"/>
</dbReference>
<dbReference type="PANTHER" id="PTHR32309:SF13">
    <property type="entry name" value="FERRIC ENTEROBACTIN TRANSPORT PROTEIN FEPE"/>
    <property type="match status" value="1"/>
</dbReference>
<evidence type="ECO:0000256" key="4">
    <source>
        <dbReference type="ARBA" id="ARBA00022989"/>
    </source>
</evidence>
<sequence length="733" mass="79510">MNQPHSPMADERVELDLPALLGALRRSVKWLAPLTIGCAALTFVGLQLAPSYYRADSKILIEGSEAVYPGENRGVEEERALLDEEGVASQVQLLTSRDLSRRVAKRLDLAAIPEFEAESGGLVSGVLSMLGIKRDSGFVSPEERVLEVYYDNLKVYRVEGSRVIAVEFSAQAPELAANVSNSIVEEYLDLQAAAKRQSTEFAAAALEPQIKRLREDVTAAQKRVETYRANNDLLLGADNQTLSQQQLGELSTQLSEARAARTEAEAKARLIRELLNSGGSLETASDVLNSQLIQRLRERQVALQSQIAELSTTLLPNHPRIRALNSQLADFDRQIRGEARKIMIGLENDAKIAAGRVASLSEELEQLKGKAVESAENQAKLRELEREAATKSAQLEQMMQRFREADTRRNAEFLAADARVISRASVPLEPYWPKVLPTTILVALAAFILGTAWVIMREFLSGGALNRVSYGGPEFSEAGRDPRRGTDDRPAIASQPETQSEQGAIGAEHPAGTMENADLPLEPKKAIAHNVTVAPALHTNAPTAAIAQEERNENHRRVAVLSVDSDEVAQAVTFRLARQAAEEGKLPLFLEVRPDMDDPQAVPGFAELLDGSASFAGVIYRDPSSRAHVIEAGQRAIDDELTMNGRFDLVLEAIDHTYDQVFFDLGLIDDSLISAQILSLADMVVVATGGSPAGPELEAALTMLEEHTGAPVTVESADPKAASGKGRSSDMAA</sequence>
<dbReference type="EMBL" id="WUMV01000010">
    <property type="protein sequence ID" value="MXN67306.1"/>
    <property type="molecule type" value="Genomic_DNA"/>
</dbReference>
<dbReference type="InterPro" id="IPR050445">
    <property type="entry name" value="Bact_polysacc_biosynth/exp"/>
</dbReference>
<keyword evidence="6" id="KW-0175">Coiled coil</keyword>
<dbReference type="GO" id="GO:0004713">
    <property type="term" value="F:protein tyrosine kinase activity"/>
    <property type="evidence" value="ECO:0007669"/>
    <property type="project" value="TreeGrafter"/>
</dbReference>
<dbReference type="RefSeq" id="WP_160777555.1">
    <property type="nucleotide sequence ID" value="NZ_WUMV01000010.1"/>
</dbReference>
<organism evidence="9 10">
    <name type="scientific">Stappia sediminis</name>
    <dbReference type="NCBI Taxonomy" id="2692190"/>
    <lineage>
        <taxon>Bacteria</taxon>
        <taxon>Pseudomonadati</taxon>
        <taxon>Pseudomonadota</taxon>
        <taxon>Alphaproteobacteria</taxon>
        <taxon>Hyphomicrobiales</taxon>
        <taxon>Stappiaceae</taxon>
        <taxon>Stappia</taxon>
    </lineage>
</organism>
<gene>
    <name evidence="9" type="ORF">GR183_20550</name>
</gene>
<feature type="compositionally biased region" description="Basic and acidic residues" evidence="7">
    <location>
        <begin position="477"/>
        <end position="490"/>
    </location>
</feature>
<protein>
    <submittedName>
        <fullName evidence="9">Succinoglycan transporter</fullName>
    </submittedName>
</protein>
<feature type="region of interest" description="Disordered" evidence="7">
    <location>
        <begin position="708"/>
        <end position="733"/>
    </location>
</feature>
<evidence type="ECO:0000256" key="3">
    <source>
        <dbReference type="ARBA" id="ARBA00022692"/>
    </source>
</evidence>
<feature type="coiled-coil region" evidence="6">
    <location>
        <begin position="210"/>
        <end position="267"/>
    </location>
</feature>
<reference evidence="9 10" key="1">
    <citation type="submission" date="2019-12" db="EMBL/GenBank/DDBJ databases">
        <authorList>
            <person name="Li M."/>
        </authorList>
    </citation>
    <scope>NUCLEOTIDE SEQUENCE [LARGE SCALE GENOMIC DNA]</scope>
    <source>
        <strain evidence="9 10">GBMRC 2046</strain>
    </source>
</reference>
<feature type="coiled-coil region" evidence="6">
    <location>
        <begin position="350"/>
        <end position="401"/>
    </location>
</feature>
<evidence type="ECO:0000313" key="10">
    <source>
        <dbReference type="Proteomes" id="UP000433101"/>
    </source>
</evidence>
<comment type="caution">
    <text evidence="9">The sequence shown here is derived from an EMBL/GenBank/DDBJ whole genome shotgun (WGS) entry which is preliminary data.</text>
</comment>
<feature type="domain" description="Polysaccharide chain length determinant N-terminal" evidence="8">
    <location>
        <begin position="14"/>
        <end position="106"/>
    </location>
</feature>
<keyword evidence="10" id="KW-1185">Reference proteome</keyword>
<feature type="region of interest" description="Disordered" evidence="7">
    <location>
        <begin position="474"/>
        <end position="504"/>
    </location>
</feature>
<dbReference type="InterPro" id="IPR003856">
    <property type="entry name" value="LPS_length_determ_N"/>
</dbReference>
<name>A0A7X3S9U6_9HYPH</name>
<comment type="subcellular location">
    <subcellularLocation>
        <location evidence="1">Cell membrane</location>
        <topology evidence="1">Multi-pass membrane protein</topology>
    </subcellularLocation>
</comment>
<keyword evidence="4" id="KW-1133">Transmembrane helix</keyword>
<dbReference type="AlphaFoldDB" id="A0A7X3S9U6"/>
<keyword evidence="2" id="KW-1003">Cell membrane</keyword>
<dbReference type="Gene3D" id="3.40.50.300">
    <property type="entry name" value="P-loop containing nucleotide triphosphate hydrolases"/>
    <property type="match status" value="1"/>
</dbReference>
<dbReference type="Proteomes" id="UP000433101">
    <property type="component" value="Unassembled WGS sequence"/>
</dbReference>